<name>A0A1S9H3J9_9HYPH</name>
<dbReference type="RefSeq" id="WP_077975741.1">
    <property type="nucleotide sequence ID" value="NZ_JAAXQQ010000008.1"/>
</dbReference>
<comment type="caution">
    <text evidence="2">The sequence shown here is derived from an EMBL/GenBank/DDBJ whole genome shotgun (WGS) entry which is preliminary data.</text>
</comment>
<proteinExistence type="predicted"/>
<evidence type="ECO:0000313" key="2">
    <source>
        <dbReference type="EMBL" id="MBY3066162.1"/>
    </source>
</evidence>
<dbReference type="Proteomes" id="UP000758022">
    <property type="component" value="Unassembled WGS sequence"/>
</dbReference>
<sequence length="72" mass="8074">MDLGVAAMKGGRIGTTLAAFWRTLCARYHSQRNRPLSRLDDHLLSDLGITREQAGELDRRHAHQTKSSDKSV</sequence>
<feature type="domain" description="YjiS-like" evidence="1">
    <location>
        <begin position="27"/>
        <end position="54"/>
    </location>
</feature>
<reference evidence="2" key="1">
    <citation type="submission" date="2020-04" db="EMBL/GenBank/DDBJ databases">
        <title>Global-level population genomics supports evidence of horizontal gene transfer on evolution of Rhizobia in Lentils.</title>
        <authorList>
            <person name="Gai Y."/>
            <person name="Cook D."/>
            <person name="Riely B."/>
        </authorList>
    </citation>
    <scope>NUCLEOTIDE SEQUENCE</scope>
    <source>
        <strain evidence="2">TLR9</strain>
    </source>
</reference>
<evidence type="ECO:0000313" key="3">
    <source>
        <dbReference type="Proteomes" id="UP000758022"/>
    </source>
</evidence>
<evidence type="ECO:0000259" key="1">
    <source>
        <dbReference type="Pfam" id="PF06568"/>
    </source>
</evidence>
<dbReference type="AlphaFoldDB" id="A0A1S9H3J9"/>
<accession>A0A1S9H3J9</accession>
<dbReference type="Pfam" id="PF06568">
    <property type="entry name" value="YjiS-like"/>
    <property type="match status" value="1"/>
</dbReference>
<organism evidence="2 3">
    <name type="scientific">Rhizobium laguerreae</name>
    <dbReference type="NCBI Taxonomy" id="1076926"/>
    <lineage>
        <taxon>Bacteria</taxon>
        <taxon>Pseudomonadati</taxon>
        <taxon>Pseudomonadota</taxon>
        <taxon>Alphaproteobacteria</taxon>
        <taxon>Hyphomicrobiales</taxon>
        <taxon>Rhizobiaceae</taxon>
        <taxon>Rhizobium/Agrobacterium group</taxon>
        <taxon>Rhizobium</taxon>
    </lineage>
</organism>
<gene>
    <name evidence="2" type="ORF">HFO74_22515</name>
</gene>
<protein>
    <submittedName>
        <fullName evidence="2">DUF1127 domain-containing protein</fullName>
    </submittedName>
</protein>
<dbReference type="EMBL" id="JAAXQQ010000008">
    <property type="protein sequence ID" value="MBY3066162.1"/>
    <property type="molecule type" value="Genomic_DNA"/>
</dbReference>
<dbReference type="InterPro" id="IPR009506">
    <property type="entry name" value="YjiS-like"/>
</dbReference>
<dbReference type="GeneID" id="99864204"/>